<sequence length="472" mass="52619">MASTNGTSSDKSSSMDPMPNVDVVVVGAGFAGMYMIHRLRELGLTIRAFEAGSNVGGTWYWNRYPGARCDVPSIEYSFSFDKELEQEWNWSEVMASQEEILIYANHIADRYDIRRDITFDTRVTKMEFDDASARWLVETDDGERLEAHYCVMATGCLSMPNKPPITGDTKFQGQVYHTGTWPHEGVDFTGKKVGIIGTGSSGVQAIPVIAETAAQLVVFQRTPVYTLPAFNRPLSEKYRKEVKASYADIRKMQRESPVGISSFGARAVAQLPVPKKIMDLTPEERRVELAKTGFSGLRTYADVLTDLSANEVACDLYREKIEEIIDDPETAEALKPHGYPIGCKRQVFDSSYYAAFNQENVTLVDLRNGGINRITATGIETDHESFDIDILVYATGFDAMTGALKRIDIRGRDGQRLIDKWEDGPRAYLGLQMAGFPNLFTVTGPGSPSVLSNMLVAIEQHVDWIRDCLEHL</sequence>
<dbReference type="Pfam" id="PF07992">
    <property type="entry name" value="Pyr_redox_2"/>
    <property type="match status" value="1"/>
</dbReference>
<comment type="similarity">
    <text evidence="2">Belongs to the FAD-binding monooxygenase family.</text>
</comment>
<dbReference type="InterPro" id="IPR050775">
    <property type="entry name" value="FAD-binding_Monooxygenases"/>
</dbReference>
<evidence type="ECO:0000256" key="6">
    <source>
        <dbReference type="ARBA" id="ARBA00023002"/>
    </source>
</evidence>
<keyword evidence="7" id="KW-0503">Monooxygenase</keyword>
<evidence type="ECO:0000256" key="1">
    <source>
        <dbReference type="ARBA" id="ARBA00001974"/>
    </source>
</evidence>
<dbReference type="PANTHER" id="PTHR43098">
    <property type="entry name" value="L-ORNITHINE N(5)-MONOOXYGENASE-RELATED"/>
    <property type="match status" value="1"/>
</dbReference>
<dbReference type="InterPro" id="IPR023753">
    <property type="entry name" value="FAD/NAD-binding_dom"/>
</dbReference>
<evidence type="ECO:0000256" key="5">
    <source>
        <dbReference type="ARBA" id="ARBA00022857"/>
    </source>
</evidence>
<dbReference type="PANTHER" id="PTHR43098:SF3">
    <property type="entry name" value="L-ORNITHINE N(5)-MONOOXYGENASE-RELATED"/>
    <property type="match status" value="1"/>
</dbReference>
<proteinExistence type="inferred from homology"/>
<evidence type="ECO:0000313" key="9">
    <source>
        <dbReference type="EMBL" id="SVA63970.1"/>
    </source>
</evidence>
<dbReference type="SUPFAM" id="SSF51905">
    <property type="entry name" value="FAD/NAD(P)-binding domain"/>
    <property type="match status" value="2"/>
</dbReference>
<evidence type="ECO:0000256" key="7">
    <source>
        <dbReference type="ARBA" id="ARBA00023033"/>
    </source>
</evidence>
<keyword evidence="4" id="KW-0274">FAD</keyword>
<accession>A0A381XH82</accession>
<keyword evidence="5" id="KW-0521">NADP</keyword>
<name>A0A381XH82_9ZZZZ</name>
<dbReference type="PRINTS" id="PR00411">
    <property type="entry name" value="PNDRDTASEI"/>
</dbReference>
<evidence type="ECO:0000256" key="4">
    <source>
        <dbReference type="ARBA" id="ARBA00022827"/>
    </source>
</evidence>
<organism evidence="9">
    <name type="scientific">marine metagenome</name>
    <dbReference type="NCBI Taxonomy" id="408172"/>
    <lineage>
        <taxon>unclassified sequences</taxon>
        <taxon>metagenomes</taxon>
        <taxon>ecological metagenomes</taxon>
    </lineage>
</organism>
<feature type="non-terminal residue" evidence="9">
    <location>
        <position position="472"/>
    </location>
</feature>
<dbReference type="InterPro" id="IPR036188">
    <property type="entry name" value="FAD/NAD-bd_sf"/>
</dbReference>
<dbReference type="EMBL" id="UINC01015137">
    <property type="protein sequence ID" value="SVA63970.1"/>
    <property type="molecule type" value="Genomic_DNA"/>
</dbReference>
<dbReference type="AlphaFoldDB" id="A0A381XH82"/>
<evidence type="ECO:0000259" key="8">
    <source>
        <dbReference type="Pfam" id="PF07992"/>
    </source>
</evidence>
<evidence type="ECO:0000256" key="3">
    <source>
        <dbReference type="ARBA" id="ARBA00022630"/>
    </source>
</evidence>
<dbReference type="Gene3D" id="3.50.50.60">
    <property type="entry name" value="FAD/NAD(P)-binding domain"/>
    <property type="match status" value="2"/>
</dbReference>
<reference evidence="9" key="1">
    <citation type="submission" date="2018-05" db="EMBL/GenBank/DDBJ databases">
        <authorList>
            <person name="Lanie J.A."/>
            <person name="Ng W.-L."/>
            <person name="Kazmierczak K.M."/>
            <person name="Andrzejewski T.M."/>
            <person name="Davidsen T.M."/>
            <person name="Wayne K.J."/>
            <person name="Tettelin H."/>
            <person name="Glass J.I."/>
            <person name="Rusch D."/>
            <person name="Podicherti R."/>
            <person name="Tsui H.-C.T."/>
            <person name="Winkler M.E."/>
        </authorList>
    </citation>
    <scope>NUCLEOTIDE SEQUENCE</scope>
</reference>
<dbReference type="GO" id="GO:0004497">
    <property type="term" value="F:monooxygenase activity"/>
    <property type="evidence" value="ECO:0007669"/>
    <property type="project" value="UniProtKB-KW"/>
</dbReference>
<keyword evidence="3" id="KW-0285">Flavoprotein</keyword>
<gene>
    <name evidence="9" type="ORF">METZ01_LOCUS116824</name>
</gene>
<protein>
    <recommendedName>
        <fullName evidence="8">FAD/NAD(P)-binding domain-containing protein</fullName>
    </recommendedName>
</protein>
<feature type="domain" description="FAD/NAD(P)-binding" evidence="8">
    <location>
        <begin position="22"/>
        <end position="245"/>
    </location>
</feature>
<evidence type="ECO:0000256" key="2">
    <source>
        <dbReference type="ARBA" id="ARBA00010139"/>
    </source>
</evidence>
<comment type="cofactor">
    <cofactor evidence="1">
        <name>FAD</name>
        <dbReference type="ChEBI" id="CHEBI:57692"/>
    </cofactor>
</comment>
<keyword evidence="6" id="KW-0560">Oxidoreductase</keyword>